<evidence type="ECO:0000256" key="1">
    <source>
        <dbReference type="SAM" id="MobiDB-lite"/>
    </source>
</evidence>
<protein>
    <recommendedName>
        <fullName evidence="3">Methyltransferase type 11 domain-containing protein</fullName>
    </recommendedName>
</protein>
<keyword evidence="2" id="KW-0812">Transmembrane</keyword>
<dbReference type="SUPFAM" id="SSF53335">
    <property type="entry name" value="S-adenosyl-L-methionine-dependent methyltransferases"/>
    <property type="match status" value="1"/>
</dbReference>
<dbReference type="InterPro" id="IPR029063">
    <property type="entry name" value="SAM-dependent_MTases_sf"/>
</dbReference>
<feature type="compositionally biased region" description="Polar residues" evidence="1">
    <location>
        <begin position="125"/>
        <end position="142"/>
    </location>
</feature>
<dbReference type="Proteomes" id="UP000198341">
    <property type="component" value="Chromosome 8"/>
</dbReference>
<gene>
    <name evidence="4" type="ORF">Bathy08g04810</name>
</gene>
<evidence type="ECO:0000259" key="3">
    <source>
        <dbReference type="Pfam" id="PF08241"/>
    </source>
</evidence>
<keyword evidence="5" id="KW-1185">Reference proteome</keyword>
<reference evidence="4 5" key="1">
    <citation type="submission" date="2011-10" db="EMBL/GenBank/DDBJ databases">
        <authorList>
            <person name="Genoscope - CEA"/>
        </authorList>
    </citation>
    <scope>NUCLEOTIDE SEQUENCE [LARGE SCALE GENOMIC DNA]</scope>
    <source>
        <strain evidence="4 5">RCC 1105</strain>
    </source>
</reference>
<dbReference type="PANTHER" id="PTHR43591">
    <property type="entry name" value="METHYLTRANSFERASE"/>
    <property type="match status" value="1"/>
</dbReference>
<evidence type="ECO:0000313" key="5">
    <source>
        <dbReference type="Proteomes" id="UP000198341"/>
    </source>
</evidence>
<feature type="compositionally biased region" description="Basic and acidic residues" evidence="1">
    <location>
        <begin position="101"/>
        <end position="122"/>
    </location>
</feature>
<dbReference type="OrthoDB" id="2154311at2759"/>
<evidence type="ECO:0000256" key="2">
    <source>
        <dbReference type="SAM" id="Phobius"/>
    </source>
</evidence>
<feature type="domain" description="Methyltransferase type 11" evidence="3">
    <location>
        <begin position="185"/>
        <end position="277"/>
    </location>
</feature>
<keyword evidence="2" id="KW-0472">Membrane</keyword>
<feature type="transmembrane region" description="Helical" evidence="2">
    <location>
        <begin position="16"/>
        <end position="34"/>
    </location>
</feature>
<dbReference type="Gene3D" id="3.40.50.150">
    <property type="entry name" value="Vaccinia Virus protein VP39"/>
    <property type="match status" value="1"/>
</dbReference>
<dbReference type="GO" id="GO:0008757">
    <property type="term" value="F:S-adenosylmethionine-dependent methyltransferase activity"/>
    <property type="evidence" value="ECO:0007669"/>
    <property type="project" value="InterPro"/>
</dbReference>
<proteinExistence type="predicted"/>
<feature type="compositionally biased region" description="Acidic residues" evidence="1">
    <location>
        <begin position="74"/>
        <end position="85"/>
    </location>
</feature>
<organism evidence="4 5">
    <name type="scientific">Bathycoccus prasinos</name>
    <dbReference type="NCBI Taxonomy" id="41875"/>
    <lineage>
        <taxon>Eukaryota</taxon>
        <taxon>Viridiplantae</taxon>
        <taxon>Chlorophyta</taxon>
        <taxon>Mamiellophyceae</taxon>
        <taxon>Mamiellales</taxon>
        <taxon>Bathycoccaceae</taxon>
        <taxon>Bathycoccus</taxon>
    </lineage>
</organism>
<dbReference type="InterPro" id="IPR013216">
    <property type="entry name" value="Methyltransf_11"/>
</dbReference>
<dbReference type="Pfam" id="PF08241">
    <property type="entry name" value="Methyltransf_11"/>
    <property type="match status" value="1"/>
</dbReference>
<sequence length="405" mass="44951">MGVKDNEKLGRRVRSAAFLVAVGMVVGSLAGFLFTPPNHDDGFGAPSSSSSFHRHDHSSTWHPTTSYGSSSSSDNDDNNDDDHDDDSSRQQQHHHHSNSGGDHHNDGEEENDDHHDGDDHLVSKPKTTVNTNVQSGKQTWTNPQHREMYKTMYDEYHKLRSGANVCHSCRFLDGIKKRYKFKTLLDAGCGTAVMVRKLRQSGVDARGIEAASLPLKEYASDLLANGTVFSTPMQEIPFKSESFDMITSVEVFEHIPEADIDRSINELSRVAKPGANAFITVGQSTSRFDTADGRKKSAVAQISTKFKFHETVKPRQWWLDTFCAHGWFADDDAYMHMVKTSNEGGLSRPPPRGWFSLTKGKPNGKPCKCKVPPGRQASWFCGVGRPNAKKDVAKLWSDLKKEASA</sequence>
<accession>K8EZ18</accession>
<name>K8EZ18_9CHLO</name>
<keyword evidence="2" id="KW-1133">Transmembrane helix</keyword>
<evidence type="ECO:0000313" key="4">
    <source>
        <dbReference type="EMBL" id="CCO17755.1"/>
    </source>
</evidence>
<dbReference type="EMBL" id="FO082271">
    <property type="protein sequence ID" value="CCO17755.1"/>
    <property type="molecule type" value="Genomic_DNA"/>
</dbReference>
<dbReference type="KEGG" id="bpg:Bathy08g04810"/>
<dbReference type="GeneID" id="19014460"/>
<dbReference type="RefSeq" id="XP_007511634.1">
    <property type="nucleotide sequence ID" value="XM_007511572.1"/>
</dbReference>
<dbReference type="CDD" id="cd02440">
    <property type="entry name" value="AdoMet_MTases"/>
    <property type="match status" value="1"/>
</dbReference>
<feature type="region of interest" description="Disordered" evidence="1">
    <location>
        <begin position="38"/>
        <end position="142"/>
    </location>
</feature>
<dbReference type="AlphaFoldDB" id="K8EZ18"/>